<feature type="non-terminal residue" evidence="3">
    <location>
        <position position="58"/>
    </location>
</feature>
<dbReference type="PANTHER" id="PTHR24117">
    <property type="entry name" value="AGAP007537-PB"/>
    <property type="match status" value="1"/>
</dbReference>
<evidence type="ECO:0000256" key="1">
    <source>
        <dbReference type="ARBA" id="ARBA00034703"/>
    </source>
</evidence>
<evidence type="ECO:0000313" key="3">
    <source>
        <dbReference type="EMBL" id="KAL0176024.1"/>
    </source>
</evidence>
<comment type="caution">
    <text evidence="3">The sequence shown here is derived from an EMBL/GenBank/DDBJ whole genome shotgun (WGS) entry which is preliminary data.</text>
</comment>
<dbReference type="InterPro" id="IPR047144">
    <property type="entry name" value="BCOR-like"/>
</dbReference>
<feature type="non-terminal residue" evidence="3">
    <location>
        <position position="1"/>
    </location>
</feature>
<organism evidence="3 4">
    <name type="scientific">Cirrhinus mrigala</name>
    <name type="common">Mrigala</name>
    <dbReference type="NCBI Taxonomy" id="683832"/>
    <lineage>
        <taxon>Eukaryota</taxon>
        <taxon>Metazoa</taxon>
        <taxon>Chordata</taxon>
        <taxon>Craniata</taxon>
        <taxon>Vertebrata</taxon>
        <taxon>Euteleostomi</taxon>
        <taxon>Actinopterygii</taxon>
        <taxon>Neopterygii</taxon>
        <taxon>Teleostei</taxon>
        <taxon>Ostariophysi</taxon>
        <taxon>Cypriniformes</taxon>
        <taxon>Cyprinidae</taxon>
        <taxon>Labeoninae</taxon>
        <taxon>Labeonini</taxon>
        <taxon>Cirrhinus</taxon>
    </lineage>
</organism>
<feature type="compositionally biased region" description="Polar residues" evidence="2">
    <location>
        <begin position="12"/>
        <end position="28"/>
    </location>
</feature>
<dbReference type="PANTHER" id="PTHR24117:SF6">
    <property type="entry name" value="BCL-6 COREPRESSOR-LIKE PROTEIN 1"/>
    <property type="match status" value="1"/>
</dbReference>
<proteinExistence type="inferred from homology"/>
<evidence type="ECO:0000313" key="4">
    <source>
        <dbReference type="Proteomes" id="UP001529510"/>
    </source>
</evidence>
<evidence type="ECO:0000256" key="2">
    <source>
        <dbReference type="SAM" id="MobiDB-lite"/>
    </source>
</evidence>
<name>A0ABD0PPQ1_CIRMR</name>
<comment type="similarity">
    <text evidence="1">Belongs to the BCOR family.</text>
</comment>
<dbReference type="AlphaFoldDB" id="A0ABD0PPQ1"/>
<dbReference type="EMBL" id="JAMKFB020000014">
    <property type="protein sequence ID" value="KAL0176024.1"/>
    <property type="molecule type" value="Genomic_DNA"/>
</dbReference>
<dbReference type="Proteomes" id="UP001529510">
    <property type="component" value="Unassembled WGS sequence"/>
</dbReference>
<sequence length="58" mass="6340">CQENPNSSICFSQADKLTTSGIPESTPSRPVPPEVRRLIVNKNAGETLLQRAARLGYQ</sequence>
<keyword evidence="4" id="KW-1185">Reference proteome</keyword>
<reference evidence="3 4" key="1">
    <citation type="submission" date="2024-05" db="EMBL/GenBank/DDBJ databases">
        <title>Genome sequencing and assembly of Indian major carp, Cirrhinus mrigala (Hamilton, 1822).</title>
        <authorList>
            <person name="Mohindra V."/>
            <person name="Chowdhury L.M."/>
            <person name="Lal K."/>
            <person name="Jena J.K."/>
        </authorList>
    </citation>
    <scope>NUCLEOTIDE SEQUENCE [LARGE SCALE GENOMIC DNA]</scope>
    <source>
        <strain evidence="3">CM1030</strain>
        <tissue evidence="3">Blood</tissue>
    </source>
</reference>
<feature type="region of interest" description="Disordered" evidence="2">
    <location>
        <begin position="12"/>
        <end position="32"/>
    </location>
</feature>
<accession>A0ABD0PPQ1</accession>
<protein>
    <submittedName>
        <fullName evidence="3">Uncharacterized protein</fullName>
    </submittedName>
</protein>
<gene>
    <name evidence="3" type="ORF">M9458_028354</name>
</gene>